<keyword evidence="11" id="KW-1185">Reference proteome</keyword>
<keyword evidence="2 6" id="KW-0479">Metal-binding</keyword>
<feature type="domain" description="Peptidase M3A/M3B catalytic" evidence="8">
    <location>
        <begin position="218"/>
        <end position="597"/>
    </location>
</feature>
<evidence type="ECO:0000313" key="10">
    <source>
        <dbReference type="EMBL" id="KPV45749.1"/>
    </source>
</evidence>
<dbReference type="PANTHER" id="PTHR11804:SF84">
    <property type="entry name" value="SACCHAROLYSIN"/>
    <property type="match status" value="1"/>
</dbReference>
<feature type="region of interest" description="Disordered" evidence="7">
    <location>
        <begin position="1"/>
        <end position="20"/>
    </location>
</feature>
<evidence type="ECO:0000256" key="6">
    <source>
        <dbReference type="RuleBase" id="RU368091"/>
    </source>
</evidence>
<organism evidence="10 11">
    <name type="scientific">Alicyclobacillus ferrooxydans</name>
    <dbReference type="NCBI Taxonomy" id="471514"/>
    <lineage>
        <taxon>Bacteria</taxon>
        <taxon>Bacillati</taxon>
        <taxon>Bacillota</taxon>
        <taxon>Bacilli</taxon>
        <taxon>Bacillales</taxon>
        <taxon>Alicyclobacillaceae</taxon>
        <taxon>Alicyclobacillus</taxon>
    </lineage>
</organism>
<comment type="similarity">
    <text evidence="6">Belongs to the peptidase M3B family.</text>
</comment>
<dbReference type="EC" id="3.4.24.-" evidence="6"/>
<evidence type="ECO:0000259" key="8">
    <source>
        <dbReference type="Pfam" id="PF01432"/>
    </source>
</evidence>
<comment type="function">
    <text evidence="6">Has oligopeptidase activity and degrades a variety of small bioactive peptides.</text>
</comment>
<keyword evidence="4 6" id="KW-0862">Zinc</keyword>
<dbReference type="CDD" id="cd09608">
    <property type="entry name" value="M3B_PepF"/>
    <property type="match status" value="1"/>
</dbReference>
<reference evidence="10 11" key="1">
    <citation type="submission" date="2015-09" db="EMBL/GenBank/DDBJ databases">
        <title>Draft genome sequence of Alicyclobacillus ferrooxydans DSM 22381.</title>
        <authorList>
            <person name="Hemp J."/>
        </authorList>
    </citation>
    <scope>NUCLEOTIDE SEQUENCE [LARGE SCALE GENOMIC DNA]</scope>
    <source>
        <strain evidence="10 11">TC-34</strain>
    </source>
</reference>
<keyword evidence="3 6" id="KW-0378">Hydrolase</keyword>
<dbReference type="InterPro" id="IPR013647">
    <property type="entry name" value="OligopepF_N_dom"/>
</dbReference>
<dbReference type="Proteomes" id="UP000050482">
    <property type="component" value="Unassembled WGS sequence"/>
</dbReference>
<evidence type="ECO:0000256" key="4">
    <source>
        <dbReference type="ARBA" id="ARBA00022833"/>
    </source>
</evidence>
<dbReference type="SUPFAM" id="SSF55486">
    <property type="entry name" value="Metalloproteases ('zincins'), catalytic domain"/>
    <property type="match status" value="1"/>
</dbReference>
<dbReference type="Pfam" id="PF08439">
    <property type="entry name" value="Peptidase_M3_N"/>
    <property type="match status" value="1"/>
</dbReference>
<protein>
    <recommendedName>
        <fullName evidence="6">Oligopeptidase F</fullName>
        <ecNumber evidence="6">3.4.24.-</ecNumber>
    </recommendedName>
</protein>
<evidence type="ECO:0000256" key="3">
    <source>
        <dbReference type="ARBA" id="ARBA00022801"/>
    </source>
</evidence>
<dbReference type="InterPro" id="IPR042088">
    <property type="entry name" value="OligoPept_F_C"/>
</dbReference>
<evidence type="ECO:0000259" key="9">
    <source>
        <dbReference type="Pfam" id="PF08439"/>
    </source>
</evidence>
<dbReference type="Pfam" id="PF01432">
    <property type="entry name" value="Peptidase_M3"/>
    <property type="match status" value="1"/>
</dbReference>
<gene>
    <name evidence="10" type="ORF">AN477_01405</name>
</gene>
<dbReference type="GO" id="GO:0006518">
    <property type="term" value="P:peptide metabolic process"/>
    <property type="evidence" value="ECO:0007669"/>
    <property type="project" value="TreeGrafter"/>
</dbReference>
<dbReference type="GO" id="GO:0006508">
    <property type="term" value="P:proteolysis"/>
    <property type="evidence" value="ECO:0007669"/>
    <property type="project" value="UniProtKB-KW"/>
</dbReference>
<dbReference type="GO" id="GO:0046872">
    <property type="term" value="F:metal ion binding"/>
    <property type="evidence" value="ECO:0007669"/>
    <property type="project" value="UniProtKB-UniRule"/>
</dbReference>
<evidence type="ECO:0000313" key="11">
    <source>
        <dbReference type="Proteomes" id="UP000050482"/>
    </source>
</evidence>
<dbReference type="OrthoDB" id="9766487at2"/>
<dbReference type="InterPro" id="IPR001567">
    <property type="entry name" value="Pept_M3A_M3B_dom"/>
</dbReference>
<dbReference type="NCBIfam" id="TIGR00181">
    <property type="entry name" value="pepF"/>
    <property type="match status" value="1"/>
</dbReference>
<dbReference type="InterPro" id="IPR004438">
    <property type="entry name" value="Peptidase_M3B"/>
</dbReference>
<proteinExistence type="inferred from homology"/>
<sequence length="613" mass="69144">MEPLHRPNEGGGSSNRDVLTRDKVDPQYKWRLEDMYTSVDAWDADANTVLKLGEELAGLEGQLNQSADVLLKALRLQDDLGQRLSMMFAFARMRRDEDNTNPTYQALTDKAMSIAVQVEQAKAFLVPEILEIPETQLRSFLHANTELQLYEFVIDDLIRQKAHVLPTEQEALLAAAGEVTSAPGQIFTMFNNADLKFPMVIDDDGEEIQLTHGRYIQLLESSNQAVRKTAFEAMYKTYGEHKNTLAAVYGASVKKDIFYSRVRGYESARKAALDDDNVPVSVYDNLIAAVHESLPALHKYLNLRKRVLGLKELHLYDIYQPLVSEMKVKIPYDEAVSTVGEAISPLGEEYQRIARDGLKSGWVDVYETKGKTSGAYSWGAYGVHPYILLNYQDSLDNMFTLAHELGHAMHTYYSHENQPFVYSGYTIFVAEVASTCNEALLTHHLLSNTTDPQMRAYLLNHHLETLRGTLFRQTMFAEFEKLTHAHAEEGGALTPEWLSNTYYKLNEQFFGAECVVDEAIAIEWARIPHFYNPFYVYKYATGISASTALSQKILNDGPEASARYLEFLKSGGSDYPIELLRKAGVDMESPEPVRATLAQFSSMVDELASILEK</sequence>
<dbReference type="PATRIC" id="fig|471514.4.peg.276"/>
<evidence type="ECO:0000256" key="1">
    <source>
        <dbReference type="ARBA" id="ARBA00022670"/>
    </source>
</evidence>
<accession>A0A0N8PQ01</accession>
<dbReference type="Gene3D" id="1.10.1370.20">
    <property type="entry name" value="Oligoendopeptidase f, C-terminal domain"/>
    <property type="match status" value="1"/>
</dbReference>
<dbReference type="GO" id="GO:0004222">
    <property type="term" value="F:metalloendopeptidase activity"/>
    <property type="evidence" value="ECO:0007669"/>
    <property type="project" value="UniProtKB-UniRule"/>
</dbReference>
<evidence type="ECO:0000256" key="7">
    <source>
        <dbReference type="SAM" id="MobiDB-lite"/>
    </source>
</evidence>
<dbReference type="Gene3D" id="1.10.287.830">
    <property type="entry name" value="putative peptidase helix hairpin domain like"/>
    <property type="match status" value="1"/>
</dbReference>
<comment type="cofactor">
    <cofactor evidence="6">
        <name>Zn(2+)</name>
        <dbReference type="ChEBI" id="CHEBI:29105"/>
    </cofactor>
    <text evidence="6">Binds 1 zinc ion.</text>
</comment>
<dbReference type="EMBL" id="LJCO01000008">
    <property type="protein sequence ID" value="KPV45749.1"/>
    <property type="molecule type" value="Genomic_DNA"/>
</dbReference>
<keyword evidence="1 6" id="KW-0645">Protease</keyword>
<dbReference type="AlphaFoldDB" id="A0A0N8PQ01"/>
<name>A0A0N8PQ01_9BACL</name>
<evidence type="ECO:0000256" key="2">
    <source>
        <dbReference type="ARBA" id="ARBA00022723"/>
    </source>
</evidence>
<comment type="caution">
    <text evidence="10">The sequence shown here is derived from an EMBL/GenBank/DDBJ whole genome shotgun (WGS) entry which is preliminary data.</text>
</comment>
<dbReference type="Gene3D" id="1.20.140.70">
    <property type="entry name" value="Oligopeptidase f, N-terminal domain"/>
    <property type="match status" value="1"/>
</dbReference>
<dbReference type="PANTHER" id="PTHR11804">
    <property type="entry name" value="PROTEASE M3 THIMET OLIGOPEPTIDASE-RELATED"/>
    <property type="match status" value="1"/>
</dbReference>
<dbReference type="InterPro" id="IPR045090">
    <property type="entry name" value="Pept_M3A_M3B"/>
</dbReference>
<keyword evidence="5 6" id="KW-0482">Metalloprotease</keyword>
<evidence type="ECO:0000256" key="5">
    <source>
        <dbReference type="ARBA" id="ARBA00023049"/>
    </source>
</evidence>
<feature type="domain" description="Oligopeptidase F N-terminal" evidence="9">
    <location>
        <begin position="128"/>
        <end position="197"/>
    </location>
</feature>